<sequence>MQDLFSPSKWTATQKLTVSFLVVILTGSFLLWLPISNQPGTHQTYLDHLFTAVSMVCVTGLTVLSIKDTYT</sequence>
<feature type="transmembrane region" description="Helical" evidence="1">
    <location>
        <begin position="45"/>
        <end position="66"/>
    </location>
</feature>
<keyword evidence="1" id="KW-0472">Membrane</keyword>
<name>A0A929MT53_ABIDE</name>
<evidence type="ECO:0000256" key="1">
    <source>
        <dbReference type="SAM" id="Phobius"/>
    </source>
</evidence>
<feature type="transmembrane region" description="Helical" evidence="1">
    <location>
        <begin position="12"/>
        <end position="33"/>
    </location>
</feature>
<protein>
    <submittedName>
        <fullName evidence="2">TrkH family potassium uptake protein</fullName>
    </submittedName>
</protein>
<accession>A0A929MT53</accession>
<keyword evidence="1" id="KW-0812">Transmembrane</keyword>
<evidence type="ECO:0000313" key="3">
    <source>
        <dbReference type="Proteomes" id="UP000757900"/>
    </source>
</evidence>
<reference evidence="2" key="1">
    <citation type="submission" date="2020-04" db="EMBL/GenBank/DDBJ databases">
        <title>Deep metagenomics examines the oral microbiome during advanced dental caries in children, revealing novel taxa and co-occurrences with host molecules.</title>
        <authorList>
            <person name="Baker J.L."/>
            <person name="Morton J.T."/>
            <person name="Dinis M."/>
            <person name="Alvarez R."/>
            <person name="Tran N.C."/>
            <person name="Knight R."/>
            <person name="Edlund A."/>
        </authorList>
    </citation>
    <scope>NUCLEOTIDE SEQUENCE</scope>
    <source>
        <strain evidence="2">JCVI_23_bin.16</strain>
    </source>
</reference>
<comment type="caution">
    <text evidence="2">The sequence shown here is derived from an EMBL/GenBank/DDBJ whole genome shotgun (WGS) entry which is preliminary data.</text>
</comment>
<proteinExistence type="predicted"/>
<dbReference type="Proteomes" id="UP000757900">
    <property type="component" value="Unassembled WGS sequence"/>
</dbReference>
<keyword evidence="1" id="KW-1133">Transmembrane helix</keyword>
<dbReference type="AlphaFoldDB" id="A0A929MT53"/>
<evidence type="ECO:0000313" key="2">
    <source>
        <dbReference type="EMBL" id="MBF0935281.1"/>
    </source>
</evidence>
<gene>
    <name evidence="2" type="ORF">HXK00_06540</name>
</gene>
<feature type="non-terminal residue" evidence="2">
    <location>
        <position position="71"/>
    </location>
</feature>
<dbReference type="EMBL" id="JABZFV010000181">
    <property type="protein sequence ID" value="MBF0935281.1"/>
    <property type="molecule type" value="Genomic_DNA"/>
</dbReference>
<organism evidence="2 3">
    <name type="scientific">Abiotrophia defectiva</name>
    <name type="common">Streptococcus defectivus</name>
    <dbReference type="NCBI Taxonomy" id="46125"/>
    <lineage>
        <taxon>Bacteria</taxon>
        <taxon>Bacillati</taxon>
        <taxon>Bacillota</taxon>
        <taxon>Bacilli</taxon>
        <taxon>Lactobacillales</taxon>
        <taxon>Aerococcaceae</taxon>
        <taxon>Abiotrophia</taxon>
    </lineage>
</organism>